<name>A0A800NA28_CYTFI</name>
<evidence type="ECO:0000313" key="1">
    <source>
        <dbReference type="EMBL" id="KAF0823209.1"/>
    </source>
</evidence>
<dbReference type="EMBL" id="VDEM01000036">
    <property type="protein sequence ID" value="KAF0823209.1"/>
    <property type="molecule type" value="Genomic_DNA"/>
</dbReference>
<dbReference type="Proteomes" id="UP000465778">
    <property type="component" value="Unassembled WGS sequence"/>
</dbReference>
<protein>
    <submittedName>
        <fullName evidence="1">Uncharacterized protein</fullName>
    </submittedName>
</protein>
<accession>A0A800NA28</accession>
<reference evidence="1 2" key="1">
    <citation type="journal article" date="2020" name="G3 (Bethesda)">
        <title>Whole Genome Sequencing and Comparative Genomics of Two Nematicidal Bacillus Strains Reveals a Wide Range of Possible Virulence Factors.</title>
        <authorList>
            <person name="Susic N."/>
            <person name="Janezic S."/>
            <person name="Rupnik M."/>
            <person name="Geric Stare B."/>
        </authorList>
    </citation>
    <scope>NUCLEOTIDE SEQUENCE [LARGE SCALE GENOMIC DNA]</scope>
    <source>
        <strain evidence="1 2">I-1582</strain>
    </source>
</reference>
<proteinExistence type="predicted"/>
<gene>
    <name evidence="1" type="ORF">KIS1582_3027</name>
</gene>
<organism evidence="1 2">
    <name type="scientific">Cytobacillus firmus</name>
    <name type="common">Bacillus firmus</name>
    <dbReference type="NCBI Taxonomy" id="1399"/>
    <lineage>
        <taxon>Bacteria</taxon>
        <taxon>Bacillati</taxon>
        <taxon>Bacillota</taxon>
        <taxon>Bacilli</taxon>
        <taxon>Bacillales</taxon>
        <taxon>Bacillaceae</taxon>
        <taxon>Cytobacillus</taxon>
    </lineage>
</organism>
<dbReference type="AlphaFoldDB" id="A0A800NA28"/>
<comment type="caution">
    <text evidence="1">The sequence shown here is derived from an EMBL/GenBank/DDBJ whole genome shotgun (WGS) entry which is preliminary data.</text>
</comment>
<sequence>MLVRCIKEVNLPLKQEEIFMLFMLIVKVSKNSETGKLPSPELMEAMTQSTMKN</sequence>
<evidence type="ECO:0000313" key="2">
    <source>
        <dbReference type="Proteomes" id="UP000465778"/>
    </source>
</evidence>